<reference evidence="1" key="1">
    <citation type="submission" date="2022-07" db="EMBL/GenBank/DDBJ databases">
        <title>Genome Sequence of Lecanicillium saksenae.</title>
        <authorList>
            <person name="Buettner E."/>
        </authorList>
    </citation>
    <scope>NUCLEOTIDE SEQUENCE</scope>
    <source>
        <strain evidence="1">VT-O1</strain>
    </source>
</reference>
<evidence type="ECO:0000313" key="2">
    <source>
        <dbReference type="Proteomes" id="UP001148737"/>
    </source>
</evidence>
<accession>A0ACC1R882</accession>
<keyword evidence="2" id="KW-1185">Reference proteome</keyword>
<dbReference type="Proteomes" id="UP001148737">
    <property type="component" value="Unassembled WGS sequence"/>
</dbReference>
<proteinExistence type="predicted"/>
<evidence type="ECO:0000313" key="1">
    <source>
        <dbReference type="EMBL" id="KAJ3499205.1"/>
    </source>
</evidence>
<organism evidence="1 2">
    <name type="scientific">Lecanicillium saksenae</name>
    <dbReference type="NCBI Taxonomy" id="468837"/>
    <lineage>
        <taxon>Eukaryota</taxon>
        <taxon>Fungi</taxon>
        <taxon>Dikarya</taxon>
        <taxon>Ascomycota</taxon>
        <taxon>Pezizomycotina</taxon>
        <taxon>Sordariomycetes</taxon>
        <taxon>Hypocreomycetidae</taxon>
        <taxon>Hypocreales</taxon>
        <taxon>Cordycipitaceae</taxon>
        <taxon>Lecanicillium</taxon>
    </lineage>
</organism>
<comment type="caution">
    <text evidence="1">The sequence shown here is derived from an EMBL/GenBank/DDBJ whole genome shotgun (WGS) entry which is preliminary data.</text>
</comment>
<name>A0ACC1R882_9HYPO</name>
<sequence length="728" mass="81187">MMAQSSQIITLKQLAEHATADSLWIAVHGHVYDLTTFRSDHPGGTEALESCAGTDGTESYEYAGHSKSNTTKMKQFRIGKLDGAVARAAELLPATVGRDIVRVRPKSIQDPGWGKRMTLMAMATLTISLLYYWKVASSISKSETAETKTSIISDNSSLNVNRAFWAGLALASSLASDDGLPAHGGFAGPVGAFLALASGALCYICHFNRGEHHLYGVSYLKTHTVAFLGLTALFYRLGLTPVDALLRTCLYDGLFLSGLYASLFFYRAFLNPLNVFPGPWTARITSLDLPLRIRNNKLYKTLDELHGKHGHFVRVGAGEVSITHPHAVQEIFGGYSKCLKSPWYDISRPQDSLLLRRSHAGHNELRRIWSPAFSTKAVRGYETRIQPYRNKLIAGLDAHDGKSLDVDHWLALYAWDVMGDLTFGHSFGMLDTKEQHWAIKTLNKGMSVIGTHLPMWVFRVMVAIPGGQEDFKVMLKYTQEEMLSRWNSEPKLPDVMSHLFVPYKTGKKAWDDTAINLMAGESHLLINAGSDTTRTTLACALFELTKQPEYIRKLREELQPLLSGSSDDEILDHQISTNELLNGIIWEALRLFPPNPSHPTRVTPPEGVMIAGRFVAGGTQVMAPQYVIGRDEKIYPRASEFIPERWYSSPDLVTDKKATAPFSIGPYNCIGKPLAMMNIRITLARIIMRYNLTFDPDRADPQAEFVDGMSDHFTLQPGPLYLRLEKRH</sequence>
<protein>
    <submittedName>
        <fullName evidence="1">Uncharacterized protein</fullName>
    </submittedName>
</protein>
<dbReference type="EMBL" id="JANAKD010000018">
    <property type="protein sequence ID" value="KAJ3499205.1"/>
    <property type="molecule type" value="Genomic_DNA"/>
</dbReference>
<gene>
    <name evidence="1" type="ORF">NLG97_g510</name>
</gene>